<proteinExistence type="predicted"/>
<organism evidence="1 2">
    <name type="scientific">Candidatus Giovannonibacteria bacterium GW2011_GWF2_42_19</name>
    <dbReference type="NCBI Taxonomy" id="1618659"/>
    <lineage>
        <taxon>Bacteria</taxon>
        <taxon>Candidatus Giovannoniibacteriota</taxon>
    </lineage>
</organism>
<accession>A0A0G0ZEY8</accession>
<sequence length="262" mass="29977">MSMSVTYHFHELNIIEPAFSQFYFNLFKKVDYQGYSEFVIKGIRDQLKDLILSGKETGVRIDPETDLYKPLRALGYPFDGVVYTLRELGSDGEKYLDNFGNDSSLTLTPKGKKWAMGLPDASQTATSAGRLNYFDVPKLASEKIKILLAELNELPDLAPYANLISHQLRTILALILKYICKNTLNVEIPTDKQDLRPLLNFTIDQCIQLKEKRLADNLAELRDSKYKDIVDDVIHDDHTMVNSRIAENMMTHIKHILSLAYR</sequence>
<evidence type="ECO:0000313" key="1">
    <source>
        <dbReference type="EMBL" id="KKS47239.1"/>
    </source>
</evidence>
<dbReference type="EMBL" id="LCDF01000018">
    <property type="protein sequence ID" value="KKS47239.1"/>
    <property type="molecule type" value="Genomic_DNA"/>
</dbReference>
<protein>
    <submittedName>
        <fullName evidence="1">Uncharacterized protein</fullName>
    </submittedName>
</protein>
<reference evidence="1 2" key="1">
    <citation type="journal article" date="2015" name="Nature">
        <title>rRNA introns, odd ribosomes, and small enigmatic genomes across a large radiation of phyla.</title>
        <authorList>
            <person name="Brown C.T."/>
            <person name="Hug L.A."/>
            <person name="Thomas B.C."/>
            <person name="Sharon I."/>
            <person name="Castelle C.J."/>
            <person name="Singh A."/>
            <person name="Wilkins M.J."/>
            <person name="Williams K.H."/>
            <person name="Banfield J.F."/>
        </authorList>
    </citation>
    <scope>NUCLEOTIDE SEQUENCE [LARGE SCALE GENOMIC DNA]</scope>
</reference>
<gene>
    <name evidence="1" type="ORF">UV11_C0018G0010</name>
</gene>
<name>A0A0G0ZEY8_9BACT</name>
<dbReference type="STRING" id="1618659.UV11_C0018G0010"/>
<dbReference type="Proteomes" id="UP000034036">
    <property type="component" value="Unassembled WGS sequence"/>
</dbReference>
<evidence type="ECO:0000313" key="2">
    <source>
        <dbReference type="Proteomes" id="UP000034036"/>
    </source>
</evidence>
<comment type="caution">
    <text evidence="1">The sequence shown here is derived from an EMBL/GenBank/DDBJ whole genome shotgun (WGS) entry which is preliminary data.</text>
</comment>
<dbReference type="AlphaFoldDB" id="A0A0G0ZEY8"/>